<reference evidence="4 5" key="1">
    <citation type="submission" date="2024-07" db="EMBL/GenBank/DDBJ databases">
        <authorList>
            <person name="Lee S."/>
            <person name="Kang M."/>
        </authorList>
    </citation>
    <scope>NUCLEOTIDE SEQUENCE [LARGE SCALE GENOMIC DNA]</scope>
    <source>
        <strain evidence="4 5">DS6</strain>
    </source>
</reference>
<dbReference type="PROSITE" id="PS51347">
    <property type="entry name" value="PHOSPHOTRIESTERASE_2"/>
    <property type="match status" value="1"/>
</dbReference>
<keyword evidence="1" id="KW-0479">Metal-binding</keyword>
<dbReference type="Gene3D" id="3.20.20.140">
    <property type="entry name" value="Metal-dependent hydrolases"/>
    <property type="match status" value="1"/>
</dbReference>
<dbReference type="Pfam" id="PF02126">
    <property type="entry name" value="PTE"/>
    <property type="match status" value="1"/>
</dbReference>
<evidence type="ECO:0008006" key="6">
    <source>
        <dbReference type="Google" id="ProtNLM"/>
    </source>
</evidence>
<evidence type="ECO:0000256" key="3">
    <source>
        <dbReference type="PROSITE-ProRule" id="PRU00679"/>
    </source>
</evidence>
<dbReference type="SUPFAM" id="SSF51556">
    <property type="entry name" value="Metallo-dependent hydrolases"/>
    <property type="match status" value="1"/>
</dbReference>
<dbReference type="InterPro" id="IPR001559">
    <property type="entry name" value="Phosphotriesterase"/>
</dbReference>
<evidence type="ECO:0000256" key="1">
    <source>
        <dbReference type="ARBA" id="ARBA00022723"/>
    </source>
</evidence>
<comment type="caution">
    <text evidence="3">Lacks conserved residue(s) required for the propagation of feature annotation.</text>
</comment>
<evidence type="ECO:0000313" key="5">
    <source>
        <dbReference type="Proteomes" id="UP001556631"/>
    </source>
</evidence>
<dbReference type="Proteomes" id="UP001556631">
    <property type="component" value="Unassembled WGS sequence"/>
</dbReference>
<evidence type="ECO:0000256" key="2">
    <source>
        <dbReference type="ARBA" id="ARBA00022801"/>
    </source>
</evidence>
<dbReference type="PANTHER" id="PTHR10819">
    <property type="entry name" value="PHOSPHOTRIESTERASE-RELATED"/>
    <property type="match status" value="1"/>
</dbReference>
<comment type="caution">
    <text evidence="4">The sequence shown here is derived from an EMBL/GenBank/DDBJ whole genome shotgun (WGS) entry which is preliminary data.</text>
</comment>
<keyword evidence="2" id="KW-0378">Hydrolase</keyword>
<comment type="similarity">
    <text evidence="3">Belongs to the metallo-dependent hydrolases superfamily. Phosphotriesterase family.</text>
</comment>
<evidence type="ECO:0000313" key="4">
    <source>
        <dbReference type="EMBL" id="MEX0426135.1"/>
    </source>
</evidence>
<sequence>MTTATGCVAPFPTREAGMTVKSNTVNTVLGPVPAAELGVVAVHEALLAVLPGAQYAHDIEMDRAVIFRAIADKLRAFKAAGGGAVVDAGGMFAGRDVPLLEALSRATGVHIVASAGQMEEGMLGGYFLTPQTNPPTPWPAEKFAALYAAEVTEGMVVPRVERRGSAGLIATAITADGMTPTDESQLRGCARAAKQTGVALTFRAGSDPVAELAVALDEGLAADRIAVVNAGDKAGEVAGKGAYVVFTDVAAGVAFAQAGGADNTLVATGGAALAFGYDEGEMPETSYDALVSAVPAELAPRLLTANPAALLAVKEA</sequence>
<dbReference type="PANTHER" id="PTHR10819:SF3">
    <property type="entry name" value="PHOSPHOTRIESTERASE-RELATED PROTEIN"/>
    <property type="match status" value="1"/>
</dbReference>
<name>A0ABV3SU61_9ACTN</name>
<keyword evidence="5" id="KW-1185">Reference proteome</keyword>
<organism evidence="4 5">
    <name type="scientific">Nocardioides eburneus</name>
    <dbReference type="NCBI Taxonomy" id="3231482"/>
    <lineage>
        <taxon>Bacteria</taxon>
        <taxon>Bacillati</taxon>
        <taxon>Actinomycetota</taxon>
        <taxon>Actinomycetes</taxon>
        <taxon>Propionibacteriales</taxon>
        <taxon>Nocardioidaceae</taxon>
        <taxon>Nocardioides</taxon>
    </lineage>
</organism>
<gene>
    <name evidence="4" type="ORF">AB3X52_00775</name>
</gene>
<dbReference type="RefSeq" id="WP_367990791.1">
    <property type="nucleotide sequence ID" value="NZ_JBFPJR010000001.1"/>
</dbReference>
<protein>
    <recommendedName>
        <fullName evidence="6">Phosphofructokinase</fullName>
    </recommendedName>
</protein>
<accession>A0ABV3SU61</accession>
<dbReference type="EMBL" id="JBFPJR010000001">
    <property type="protein sequence ID" value="MEX0426135.1"/>
    <property type="molecule type" value="Genomic_DNA"/>
</dbReference>
<dbReference type="InterPro" id="IPR032466">
    <property type="entry name" value="Metal_Hydrolase"/>
</dbReference>
<proteinExistence type="inferred from homology"/>